<dbReference type="Pfam" id="PF13855">
    <property type="entry name" value="LRR_8"/>
    <property type="match status" value="1"/>
</dbReference>
<evidence type="ECO:0000256" key="2">
    <source>
        <dbReference type="ARBA" id="ARBA00022525"/>
    </source>
</evidence>
<proteinExistence type="predicted"/>
<keyword evidence="8" id="KW-1185">Reference proteome</keyword>
<dbReference type="SUPFAM" id="SSF52058">
    <property type="entry name" value="L domain-like"/>
    <property type="match status" value="1"/>
</dbReference>
<dbReference type="Pfam" id="PF00560">
    <property type="entry name" value="LRR_1"/>
    <property type="match status" value="2"/>
</dbReference>
<dbReference type="PRINTS" id="PR00019">
    <property type="entry name" value="LEURICHRPT"/>
</dbReference>
<dbReference type="FunFam" id="3.80.10.10:FF:000041">
    <property type="entry name" value="LRR receptor-like serine/threonine-protein kinase ERECTA"/>
    <property type="match status" value="1"/>
</dbReference>
<dbReference type="PANTHER" id="PTHR32093">
    <property type="entry name" value="LEUCINE-RICH REPEAT EXTENSIN-LIKE PROTEIN 3-RELATED"/>
    <property type="match status" value="1"/>
</dbReference>
<dbReference type="InterPro" id="IPR032675">
    <property type="entry name" value="LRR_dom_sf"/>
</dbReference>
<evidence type="ECO:0008006" key="9">
    <source>
        <dbReference type="Google" id="ProtNLM"/>
    </source>
</evidence>
<dbReference type="Proteomes" id="UP001056012">
    <property type="component" value="Chromosome 4"/>
</dbReference>
<organism evidence="7 8">
    <name type="scientific">Curvularia clavata</name>
    <dbReference type="NCBI Taxonomy" id="95742"/>
    <lineage>
        <taxon>Eukaryota</taxon>
        <taxon>Fungi</taxon>
        <taxon>Dikarya</taxon>
        <taxon>Ascomycota</taxon>
        <taxon>Pezizomycotina</taxon>
        <taxon>Dothideomycetes</taxon>
        <taxon>Pleosporomycetidae</taxon>
        <taxon>Pleosporales</taxon>
        <taxon>Pleosporineae</taxon>
        <taxon>Pleosporaceae</taxon>
        <taxon>Curvularia</taxon>
    </lineage>
</organism>
<dbReference type="AlphaFoldDB" id="A0A9Q8ZBR2"/>
<dbReference type="InterPro" id="IPR001611">
    <property type="entry name" value="Leu-rich_rpt"/>
</dbReference>
<protein>
    <recommendedName>
        <fullName evidence="9">Leucine-rich repeat-containing N-terminal plant-type domain-containing protein</fullName>
    </recommendedName>
</protein>
<keyword evidence="4 6" id="KW-0732">Signal</keyword>
<keyword evidence="3" id="KW-0433">Leucine-rich repeat</keyword>
<name>A0A9Q8ZBR2_CURCL</name>
<evidence type="ECO:0000313" key="8">
    <source>
        <dbReference type="Proteomes" id="UP001056012"/>
    </source>
</evidence>
<evidence type="ECO:0000256" key="1">
    <source>
        <dbReference type="ARBA" id="ARBA00004613"/>
    </source>
</evidence>
<reference evidence="7" key="1">
    <citation type="submission" date="2021-12" db="EMBL/GenBank/DDBJ databases">
        <title>Curvularia clavata genome.</title>
        <authorList>
            <person name="Cao Y."/>
        </authorList>
    </citation>
    <scope>NUCLEOTIDE SEQUENCE</scope>
    <source>
        <strain evidence="7">Yc1106</strain>
    </source>
</reference>
<feature type="chain" id="PRO_5040457979" description="Leucine-rich repeat-containing N-terminal plant-type domain-containing protein" evidence="6">
    <location>
        <begin position="16"/>
        <end position="302"/>
    </location>
</feature>
<evidence type="ECO:0000256" key="5">
    <source>
        <dbReference type="ARBA" id="ARBA00022737"/>
    </source>
</evidence>
<dbReference type="GO" id="GO:0005576">
    <property type="term" value="C:extracellular region"/>
    <property type="evidence" value="ECO:0007669"/>
    <property type="project" value="UniProtKB-SubCell"/>
</dbReference>
<feature type="signal peptide" evidence="6">
    <location>
        <begin position="1"/>
        <end position="15"/>
    </location>
</feature>
<evidence type="ECO:0000313" key="7">
    <source>
        <dbReference type="EMBL" id="USP79291.1"/>
    </source>
</evidence>
<keyword evidence="2" id="KW-0964">Secreted</keyword>
<sequence>MLSLLLSSLLALAQAAPTTKSAAPSNSVPANLIRDYATVSKFAKTVSGPQTLLSNWTNSDICSWNGFFCAVNPDTNDLSLASIDFNGFQMTGNLKLTGWIDKLADLALLHLNSNSFSGEIPDFSQMQYLYELDLSNNKFSGAFPEKVFTAHGLTFLDLRYNRFTGAIPAQTFTTYPQIEALFLNNNRFSGQIPASIAGFQGNYLSLANNQLSGPIPASLASAANLKELTALGNKFSGEIPQGLGALSQLEVFDVSNNRLTGAVPEDLCAIQTLKALVVSGNKISSTLGPNCQRALANGILKM</sequence>
<keyword evidence="5" id="KW-0677">Repeat</keyword>
<dbReference type="Gene3D" id="3.80.10.10">
    <property type="entry name" value="Ribonuclease Inhibitor"/>
    <property type="match status" value="2"/>
</dbReference>
<evidence type="ECO:0000256" key="6">
    <source>
        <dbReference type="SAM" id="SignalP"/>
    </source>
</evidence>
<evidence type="ECO:0000256" key="4">
    <source>
        <dbReference type="ARBA" id="ARBA00022729"/>
    </source>
</evidence>
<comment type="subcellular location">
    <subcellularLocation>
        <location evidence="1">Secreted</location>
    </subcellularLocation>
</comment>
<accession>A0A9Q8ZBR2</accession>
<dbReference type="PANTHER" id="PTHR32093:SF128">
    <property type="entry name" value="LEUCINE-RICH REPEAT-CONTAINING N-TERMINAL PLANT-TYPE DOMAIN-CONTAINING PROTEIN"/>
    <property type="match status" value="1"/>
</dbReference>
<gene>
    <name evidence="7" type="ORF">yc1106_06565</name>
</gene>
<evidence type="ECO:0000256" key="3">
    <source>
        <dbReference type="ARBA" id="ARBA00022614"/>
    </source>
</evidence>
<dbReference type="VEuPathDB" id="FungiDB:yc1106_06565"/>
<dbReference type="OrthoDB" id="676979at2759"/>
<dbReference type="EMBL" id="CP089277">
    <property type="protein sequence ID" value="USP79291.1"/>
    <property type="molecule type" value="Genomic_DNA"/>
</dbReference>
<dbReference type="InterPro" id="IPR051582">
    <property type="entry name" value="LRR_extensin-like_regulator"/>
</dbReference>